<dbReference type="Pfam" id="PF08002">
    <property type="entry name" value="DUF1697"/>
    <property type="match status" value="1"/>
</dbReference>
<dbReference type="PIRSF" id="PIRSF008502">
    <property type="entry name" value="UCP008502"/>
    <property type="match status" value="1"/>
</dbReference>
<dbReference type="AlphaFoldDB" id="A0A8J3MVQ3"/>
<evidence type="ECO:0000313" key="2">
    <source>
        <dbReference type="Proteomes" id="UP000612362"/>
    </source>
</evidence>
<name>A0A8J3MVQ3_9CHLR</name>
<protein>
    <recommendedName>
        <fullName evidence="3">DUF1697 domain-containing protein</fullName>
    </recommendedName>
</protein>
<dbReference type="RefSeq" id="WP_220196103.1">
    <property type="nucleotide sequence ID" value="NZ_BNJF01000002.1"/>
</dbReference>
<accession>A0A8J3MVQ3</accession>
<sequence>MARFVTLFRGINVSGTQVRMDELKALHKNLGQSDIATYIRSGNVVFTDNETSASQLPAMIEEAFASRFGFQARAVLRTAAELETTIAHNPFVEKAASTPNWLIVLFLAEQPTGEALANLRQTYNGPEEFELVERELYIYYPNGIGRSKLTLPLIEKRLNTYGTGRNWNTVLQLQKMLQG</sequence>
<proteinExistence type="predicted"/>
<dbReference type="PANTHER" id="PTHR36439">
    <property type="entry name" value="BLL4334 PROTEIN"/>
    <property type="match status" value="1"/>
</dbReference>
<gene>
    <name evidence="1" type="ORF">KSX_49080</name>
</gene>
<keyword evidence="2" id="KW-1185">Reference proteome</keyword>
<dbReference type="Proteomes" id="UP000612362">
    <property type="component" value="Unassembled WGS sequence"/>
</dbReference>
<evidence type="ECO:0000313" key="1">
    <source>
        <dbReference type="EMBL" id="GHO46745.1"/>
    </source>
</evidence>
<evidence type="ECO:0008006" key="3">
    <source>
        <dbReference type="Google" id="ProtNLM"/>
    </source>
</evidence>
<dbReference type="InterPro" id="IPR012545">
    <property type="entry name" value="DUF1697"/>
</dbReference>
<dbReference type="SUPFAM" id="SSF160379">
    <property type="entry name" value="SP0830-like"/>
    <property type="match status" value="1"/>
</dbReference>
<dbReference type="PANTHER" id="PTHR36439:SF1">
    <property type="entry name" value="DUF1697 DOMAIN-CONTAINING PROTEIN"/>
    <property type="match status" value="1"/>
</dbReference>
<comment type="caution">
    <text evidence="1">The sequence shown here is derived from an EMBL/GenBank/DDBJ whole genome shotgun (WGS) entry which is preliminary data.</text>
</comment>
<reference evidence="1" key="1">
    <citation type="submission" date="2020-10" db="EMBL/GenBank/DDBJ databases">
        <title>Taxonomic study of unclassified bacteria belonging to the class Ktedonobacteria.</title>
        <authorList>
            <person name="Yabe S."/>
            <person name="Wang C.M."/>
            <person name="Zheng Y."/>
            <person name="Sakai Y."/>
            <person name="Cavaletti L."/>
            <person name="Monciardini P."/>
            <person name="Donadio S."/>
        </authorList>
    </citation>
    <scope>NUCLEOTIDE SEQUENCE</scope>
    <source>
        <strain evidence="1">SOSP1-1</strain>
    </source>
</reference>
<dbReference type="Gene3D" id="3.30.70.1280">
    <property type="entry name" value="SP0830-like domains"/>
    <property type="match status" value="1"/>
</dbReference>
<dbReference type="EMBL" id="BNJF01000002">
    <property type="protein sequence ID" value="GHO46745.1"/>
    <property type="molecule type" value="Genomic_DNA"/>
</dbReference>
<organism evidence="1 2">
    <name type="scientific">Ktedonospora formicarum</name>
    <dbReference type="NCBI Taxonomy" id="2778364"/>
    <lineage>
        <taxon>Bacteria</taxon>
        <taxon>Bacillati</taxon>
        <taxon>Chloroflexota</taxon>
        <taxon>Ktedonobacteria</taxon>
        <taxon>Ktedonobacterales</taxon>
        <taxon>Ktedonobacteraceae</taxon>
        <taxon>Ktedonospora</taxon>
    </lineage>
</organism>